<dbReference type="AlphaFoldDB" id="A0A0C3A1U8"/>
<reference evidence="1 2" key="1">
    <citation type="submission" date="2014-04" db="EMBL/GenBank/DDBJ databases">
        <authorList>
            <consortium name="DOE Joint Genome Institute"/>
            <person name="Kuo A."/>
            <person name="Kohler A."/>
            <person name="Nagy L.G."/>
            <person name="Floudas D."/>
            <person name="Copeland A."/>
            <person name="Barry K.W."/>
            <person name="Cichocki N."/>
            <person name="Veneault-Fourrey C."/>
            <person name="LaButti K."/>
            <person name="Lindquist E.A."/>
            <person name="Lipzen A."/>
            <person name="Lundell T."/>
            <person name="Morin E."/>
            <person name="Murat C."/>
            <person name="Sun H."/>
            <person name="Tunlid A."/>
            <person name="Henrissat B."/>
            <person name="Grigoriev I.V."/>
            <person name="Hibbett D.S."/>
            <person name="Martin F."/>
            <person name="Nordberg H.P."/>
            <person name="Cantor M.N."/>
            <person name="Hua S.X."/>
        </authorList>
    </citation>
    <scope>NUCLEOTIDE SEQUENCE [LARGE SCALE GENOMIC DNA]</scope>
    <source>
        <strain evidence="1 2">Foug A</strain>
    </source>
</reference>
<organism evidence="1 2">
    <name type="scientific">Scleroderma citrinum Foug A</name>
    <dbReference type="NCBI Taxonomy" id="1036808"/>
    <lineage>
        <taxon>Eukaryota</taxon>
        <taxon>Fungi</taxon>
        <taxon>Dikarya</taxon>
        <taxon>Basidiomycota</taxon>
        <taxon>Agaricomycotina</taxon>
        <taxon>Agaricomycetes</taxon>
        <taxon>Agaricomycetidae</taxon>
        <taxon>Boletales</taxon>
        <taxon>Sclerodermatineae</taxon>
        <taxon>Sclerodermataceae</taxon>
        <taxon>Scleroderma</taxon>
    </lineage>
</organism>
<evidence type="ECO:0000313" key="2">
    <source>
        <dbReference type="Proteomes" id="UP000053989"/>
    </source>
</evidence>
<accession>A0A0C3A1U8</accession>
<dbReference type="EMBL" id="KN822083">
    <property type="protein sequence ID" value="KIM58622.1"/>
    <property type="molecule type" value="Genomic_DNA"/>
</dbReference>
<evidence type="ECO:0000313" key="1">
    <source>
        <dbReference type="EMBL" id="KIM58622.1"/>
    </source>
</evidence>
<reference evidence="2" key="2">
    <citation type="submission" date="2015-01" db="EMBL/GenBank/DDBJ databases">
        <title>Evolutionary Origins and Diversification of the Mycorrhizal Mutualists.</title>
        <authorList>
            <consortium name="DOE Joint Genome Institute"/>
            <consortium name="Mycorrhizal Genomics Consortium"/>
            <person name="Kohler A."/>
            <person name="Kuo A."/>
            <person name="Nagy L.G."/>
            <person name="Floudas D."/>
            <person name="Copeland A."/>
            <person name="Barry K.W."/>
            <person name="Cichocki N."/>
            <person name="Veneault-Fourrey C."/>
            <person name="LaButti K."/>
            <person name="Lindquist E.A."/>
            <person name="Lipzen A."/>
            <person name="Lundell T."/>
            <person name="Morin E."/>
            <person name="Murat C."/>
            <person name="Riley R."/>
            <person name="Ohm R."/>
            <person name="Sun H."/>
            <person name="Tunlid A."/>
            <person name="Henrissat B."/>
            <person name="Grigoriev I.V."/>
            <person name="Hibbett D.S."/>
            <person name="Martin F."/>
        </authorList>
    </citation>
    <scope>NUCLEOTIDE SEQUENCE [LARGE SCALE GENOMIC DNA]</scope>
    <source>
        <strain evidence="2">Foug A</strain>
    </source>
</reference>
<name>A0A0C3A1U8_9AGAM</name>
<dbReference type="Proteomes" id="UP000053989">
    <property type="component" value="Unassembled WGS sequence"/>
</dbReference>
<proteinExistence type="predicted"/>
<dbReference type="InParanoid" id="A0A0C3A1U8"/>
<sequence>MRKDHLRSVNPGRFSVWGPADGVSRLYAKSYGLLGAKIATEPRSYHYELGGPSLGATIPARLKRSELYQSCNSVYARLITEEFPVQFYIG</sequence>
<dbReference type="HOGENOM" id="CLU_2442185_0_0_1"/>
<protein>
    <submittedName>
        <fullName evidence="1">Uncharacterized protein</fullName>
    </submittedName>
</protein>
<gene>
    <name evidence="1" type="ORF">SCLCIDRAFT_1218461</name>
</gene>
<keyword evidence="2" id="KW-1185">Reference proteome</keyword>